<evidence type="ECO:0000313" key="4">
    <source>
        <dbReference type="Proteomes" id="UP001295684"/>
    </source>
</evidence>
<sequence length="805" mass="93996">MSTAGNNGDGNHQNRESIDPDDLWKIQKSQNFRASTKRNSSRAISQLRIPKNTQKSQPNPRYMVNNNVNSRYHPSRSSLHNKRALTTRDITKALSQGQQRGPFTYQDYKEKWDRIKSKDGKIIRGFLEPYKAKHQEPSRVKTHWDYVLDEVEYMYIDFKEELKFKKSLASKFIHEISNFPQNRTKNAKNKELCRRLKSIQMGSMIQSTFSKIKNNNRLDLNPEILMNINDTIRKNDFHYQLSESRINTLKAEYDETAFNTNGENMGSSHQSVLNPETQVKEEQITFGEEHQQDELMPLLNRIDPEHFTVQDFDETQENNNDSDNQDYYYPMTTNDTEALLGSDNLDGGIRDIELELLPSFYRSNSSDNSIQKAKNFLISHHLVNHEKDINVMRGPFIKYKIKCVENEEELGGDNDDLVIEYVQDKIDQEIKDISELFTEAPINPQNNSPDADSCQKSVLCNDPPLPYQIPTRKLPPILTTKQPSPISITALITEKYQNPSKHPSCPGRKRKRNQSPAPRAPFPLKKPRPSSPDLCLLEITANDSEYRKNTFKTYCKLLKFVNQIKADPSVPPSTVKQYEFRLSKGLLTNFNKDPQSKFKMIVDLYGKDRGQFLEKRRLLSLFQTVWGAEHHWNKVSRETINRTPLELMEAAQHFVQEIPEGNNQMPKEIWKNLRTVIEKYEEAEREQEAKATPKRKFLRLLMKPYNELHPVERLELYQNEANIYEGVPLENNFKRNLILSYQWKKMETSWFQENMSSHPCLKKPFNDPEIEADLKGLMEKIIIIQQHSQARNDSHSTRNLHQSQK</sequence>
<feature type="domain" description="HSA" evidence="2">
    <location>
        <begin position="131"/>
        <end position="207"/>
    </location>
</feature>
<dbReference type="InterPro" id="IPR014012">
    <property type="entry name" value="HSA_dom"/>
</dbReference>
<organism evidence="3 4">
    <name type="scientific">Euplotes crassus</name>
    <dbReference type="NCBI Taxonomy" id="5936"/>
    <lineage>
        <taxon>Eukaryota</taxon>
        <taxon>Sar</taxon>
        <taxon>Alveolata</taxon>
        <taxon>Ciliophora</taxon>
        <taxon>Intramacronucleata</taxon>
        <taxon>Spirotrichea</taxon>
        <taxon>Hypotrichia</taxon>
        <taxon>Euplotida</taxon>
        <taxon>Euplotidae</taxon>
        <taxon>Moneuplotes</taxon>
    </lineage>
</organism>
<reference evidence="3" key="1">
    <citation type="submission" date="2023-07" db="EMBL/GenBank/DDBJ databases">
        <authorList>
            <consortium name="AG Swart"/>
            <person name="Singh M."/>
            <person name="Singh A."/>
            <person name="Seah K."/>
            <person name="Emmerich C."/>
        </authorList>
    </citation>
    <scope>NUCLEOTIDE SEQUENCE</scope>
    <source>
        <strain evidence="3">DP1</strain>
    </source>
</reference>
<dbReference type="Pfam" id="PF07529">
    <property type="entry name" value="HSA"/>
    <property type="match status" value="1"/>
</dbReference>
<protein>
    <recommendedName>
        <fullName evidence="2">HSA domain-containing protein</fullName>
    </recommendedName>
</protein>
<comment type="caution">
    <text evidence="3">The sequence shown here is derived from an EMBL/GenBank/DDBJ whole genome shotgun (WGS) entry which is preliminary data.</text>
</comment>
<feature type="compositionally biased region" description="Polar residues" evidence="1">
    <location>
        <begin position="51"/>
        <end position="62"/>
    </location>
</feature>
<feature type="compositionally biased region" description="Basic and acidic residues" evidence="1">
    <location>
        <begin position="12"/>
        <end position="25"/>
    </location>
</feature>
<proteinExistence type="predicted"/>
<evidence type="ECO:0000259" key="2">
    <source>
        <dbReference type="PROSITE" id="PS51204"/>
    </source>
</evidence>
<gene>
    <name evidence="3" type="ORF">ECRASSUSDP1_LOCUS25911</name>
</gene>
<dbReference type="EMBL" id="CAMPGE010026714">
    <property type="protein sequence ID" value="CAI2384386.1"/>
    <property type="molecule type" value="Genomic_DNA"/>
</dbReference>
<dbReference type="Proteomes" id="UP001295684">
    <property type="component" value="Unassembled WGS sequence"/>
</dbReference>
<evidence type="ECO:0000313" key="3">
    <source>
        <dbReference type="EMBL" id="CAI2384386.1"/>
    </source>
</evidence>
<feature type="compositionally biased region" description="Polar residues" evidence="1">
    <location>
        <begin position="1"/>
        <end position="11"/>
    </location>
</feature>
<dbReference type="SMART" id="SM00573">
    <property type="entry name" value="HSA"/>
    <property type="match status" value="1"/>
</dbReference>
<accession>A0AAD1Y2W9</accession>
<evidence type="ECO:0000256" key="1">
    <source>
        <dbReference type="SAM" id="MobiDB-lite"/>
    </source>
</evidence>
<feature type="region of interest" description="Disordered" evidence="1">
    <location>
        <begin position="497"/>
        <end position="529"/>
    </location>
</feature>
<name>A0AAD1Y2W9_EUPCR</name>
<dbReference type="AlphaFoldDB" id="A0AAD1Y2W9"/>
<keyword evidence="4" id="KW-1185">Reference proteome</keyword>
<dbReference type="PROSITE" id="PS51204">
    <property type="entry name" value="HSA"/>
    <property type="match status" value="1"/>
</dbReference>
<feature type="region of interest" description="Disordered" evidence="1">
    <location>
        <begin position="1"/>
        <end position="62"/>
    </location>
</feature>